<reference evidence="2 3" key="1">
    <citation type="submission" date="2018-04" db="EMBL/GenBank/DDBJ databases">
        <title>Complete genome uncultured novel isolate.</title>
        <authorList>
            <person name="Merlino G."/>
        </authorList>
    </citation>
    <scope>NUCLEOTIDE SEQUENCE [LARGE SCALE GENOMIC DNA]</scope>
    <source>
        <strain evidence="3">R1DC9</strain>
    </source>
</reference>
<dbReference type="InterPro" id="IPR021521">
    <property type="entry name" value="DUF3185"/>
</dbReference>
<dbReference type="AlphaFoldDB" id="A0A4D7JP95"/>
<protein>
    <recommendedName>
        <fullName evidence="4">DUF3185 domain-containing protein</fullName>
    </recommendedName>
</protein>
<feature type="transmembrane region" description="Helical" evidence="1">
    <location>
        <begin position="46"/>
        <end position="67"/>
    </location>
</feature>
<keyword evidence="1" id="KW-1133">Transmembrane helix</keyword>
<dbReference type="Proteomes" id="UP000298616">
    <property type="component" value="Chromosome"/>
</dbReference>
<dbReference type="RefSeq" id="WP_137090918.1">
    <property type="nucleotide sequence ID" value="NZ_CP028923.1"/>
</dbReference>
<dbReference type="KEGG" id="fpf:DCC35_11475"/>
<evidence type="ECO:0008006" key="4">
    <source>
        <dbReference type="Google" id="ProtNLM"/>
    </source>
</evidence>
<sequence>MKKIIGVVLIVAGLVLLYTGYNKYEESTGSLSIGELELSSTDKEGRNMAFVMFGGAFISLFAGGMILKKS</sequence>
<keyword evidence="1" id="KW-0472">Membrane</keyword>
<dbReference type="Pfam" id="PF11381">
    <property type="entry name" value="DUF3185"/>
    <property type="match status" value="1"/>
</dbReference>
<evidence type="ECO:0000313" key="2">
    <source>
        <dbReference type="EMBL" id="QCK15320.1"/>
    </source>
</evidence>
<proteinExistence type="predicted"/>
<evidence type="ECO:0000313" key="3">
    <source>
        <dbReference type="Proteomes" id="UP000298616"/>
    </source>
</evidence>
<gene>
    <name evidence="2" type="ORF">DCC35_11475</name>
</gene>
<evidence type="ECO:0000256" key="1">
    <source>
        <dbReference type="SAM" id="Phobius"/>
    </source>
</evidence>
<accession>A0A4D7JP95</accession>
<organism evidence="2 3">
    <name type="scientific">Mangrovivirga cuniculi</name>
    <dbReference type="NCBI Taxonomy" id="2715131"/>
    <lineage>
        <taxon>Bacteria</taxon>
        <taxon>Pseudomonadati</taxon>
        <taxon>Bacteroidota</taxon>
        <taxon>Cytophagia</taxon>
        <taxon>Cytophagales</taxon>
        <taxon>Mangrovivirgaceae</taxon>
        <taxon>Mangrovivirga</taxon>
    </lineage>
</organism>
<keyword evidence="3" id="KW-1185">Reference proteome</keyword>
<keyword evidence="1" id="KW-0812">Transmembrane</keyword>
<dbReference type="EMBL" id="CP028923">
    <property type="protein sequence ID" value="QCK15320.1"/>
    <property type="molecule type" value="Genomic_DNA"/>
</dbReference>
<name>A0A4D7JP95_9BACT</name>